<dbReference type="RefSeq" id="WP_108604090.1">
    <property type="nucleotide sequence ID" value="NZ_CP026604.1"/>
</dbReference>
<sequence length="104" mass="11393">MSVESVIIEKLTQTFDPAVLDVINESHMHSGPATESHFKVIVVSDNFIGQRLLARHRAVNSCLADELAGPVHALAIHAYHPEEWQTRKNDVPLSPNCLGGSKKA</sequence>
<dbReference type="Proteomes" id="UP000244441">
    <property type="component" value="Chromosome"/>
</dbReference>
<proteinExistence type="inferred from homology"/>
<dbReference type="OrthoDB" id="9801469at2"/>
<gene>
    <name evidence="3" type="ORF">C2869_17035</name>
</gene>
<dbReference type="InterPro" id="IPR002634">
    <property type="entry name" value="BolA"/>
</dbReference>
<dbReference type="AlphaFoldDB" id="A0A2S0VV00"/>
<dbReference type="InterPro" id="IPR036065">
    <property type="entry name" value="BolA-like_sf"/>
</dbReference>
<dbReference type="PIRSF" id="PIRSF003113">
    <property type="entry name" value="BolA"/>
    <property type="match status" value="1"/>
</dbReference>
<dbReference type="GO" id="GO:0005829">
    <property type="term" value="C:cytosol"/>
    <property type="evidence" value="ECO:0007669"/>
    <property type="project" value="TreeGrafter"/>
</dbReference>
<evidence type="ECO:0000313" key="4">
    <source>
        <dbReference type="Proteomes" id="UP000244441"/>
    </source>
</evidence>
<protein>
    <submittedName>
        <fullName evidence="3">Transcriptional regulator</fullName>
    </submittedName>
</protein>
<evidence type="ECO:0000256" key="2">
    <source>
        <dbReference type="RuleBase" id="RU003860"/>
    </source>
</evidence>
<organism evidence="3 4">
    <name type="scientific">Saccharobesus litoralis</name>
    <dbReference type="NCBI Taxonomy" id="2172099"/>
    <lineage>
        <taxon>Bacteria</taxon>
        <taxon>Pseudomonadati</taxon>
        <taxon>Pseudomonadota</taxon>
        <taxon>Gammaproteobacteria</taxon>
        <taxon>Alteromonadales</taxon>
        <taxon>Alteromonadaceae</taxon>
        <taxon>Saccharobesus</taxon>
    </lineage>
</organism>
<dbReference type="PANTHER" id="PTHR46229">
    <property type="entry name" value="BOLA TRANSCRIPTION REGULATOR"/>
    <property type="match status" value="1"/>
</dbReference>
<dbReference type="KEGG" id="cate:C2869_17035"/>
<accession>A0A2S0VV00</accession>
<dbReference type="Gene3D" id="3.10.20.90">
    <property type="entry name" value="Phosphatidylinositol 3-kinase Catalytic Subunit, Chain A, domain 1"/>
    <property type="match status" value="1"/>
</dbReference>
<reference evidence="3 4" key="1">
    <citation type="submission" date="2018-01" db="EMBL/GenBank/DDBJ databases">
        <title>Genome sequence of a Cantenovulum-like bacteria.</title>
        <authorList>
            <person name="Tan W.R."/>
            <person name="Lau N.-S."/>
            <person name="Go F."/>
            <person name="Amirul A.-A.A."/>
        </authorList>
    </citation>
    <scope>NUCLEOTIDE SEQUENCE [LARGE SCALE GENOMIC DNA]</scope>
    <source>
        <strain evidence="3 4">CCB-QB4</strain>
    </source>
</reference>
<evidence type="ECO:0000256" key="1">
    <source>
        <dbReference type="ARBA" id="ARBA00005578"/>
    </source>
</evidence>
<comment type="similarity">
    <text evidence="1 2">Belongs to the BolA/IbaG family.</text>
</comment>
<dbReference type="EMBL" id="CP026604">
    <property type="protein sequence ID" value="AWB68025.1"/>
    <property type="molecule type" value="Genomic_DNA"/>
</dbReference>
<dbReference type="GO" id="GO:0006351">
    <property type="term" value="P:DNA-templated transcription"/>
    <property type="evidence" value="ECO:0007669"/>
    <property type="project" value="TreeGrafter"/>
</dbReference>
<dbReference type="Pfam" id="PF01722">
    <property type="entry name" value="BolA"/>
    <property type="match status" value="1"/>
</dbReference>
<dbReference type="InterPro" id="IPR050961">
    <property type="entry name" value="BolA/IbaG_stress_morph_reg"/>
</dbReference>
<dbReference type="SUPFAM" id="SSF82657">
    <property type="entry name" value="BolA-like"/>
    <property type="match status" value="1"/>
</dbReference>
<dbReference type="PANTHER" id="PTHR46229:SF2">
    <property type="entry name" value="BOLA-LIKE PROTEIN 1"/>
    <property type="match status" value="1"/>
</dbReference>
<keyword evidence="4" id="KW-1185">Reference proteome</keyword>
<evidence type="ECO:0000313" key="3">
    <source>
        <dbReference type="EMBL" id="AWB68025.1"/>
    </source>
</evidence>
<name>A0A2S0VV00_9ALTE</name>